<dbReference type="OrthoDB" id="2897536at2"/>
<dbReference type="SMART" id="SM00530">
    <property type="entry name" value="HTH_XRE"/>
    <property type="match status" value="1"/>
</dbReference>
<dbReference type="Gene3D" id="1.10.260.40">
    <property type="entry name" value="lambda repressor-like DNA-binding domains"/>
    <property type="match status" value="1"/>
</dbReference>
<dbReference type="SUPFAM" id="SSF47413">
    <property type="entry name" value="lambda repressor-like DNA-binding domains"/>
    <property type="match status" value="1"/>
</dbReference>
<proteinExistence type="predicted"/>
<dbReference type="InterPro" id="IPR043917">
    <property type="entry name" value="DUF5753"/>
</dbReference>
<dbReference type="AlphaFoldDB" id="A0A345HT22"/>
<dbReference type="Proteomes" id="UP000253868">
    <property type="component" value="Chromosome"/>
</dbReference>
<organism evidence="2 3">
    <name type="scientific">Streptomyces paludis</name>
    <dbReference type="NCBI Taxonomy" id="2282738"/>
    <lineage>
        <taxon>Bacteria</taxon>
        <taxon>Bacillati</taxon>
        <taxon>Actinomycetota</taxon>
        <taxon>Actinomycetes</taxon>
        <taxon>Kitasatosporales</taxon>
        <taxon>Streptomycetaceae</taxon>
        <taxon>Streptomyces</taxon>
    </lineage>
</organism>
<sequence>MTAETDAPDPTSSLLAFFGSELKRIRQGAGVSQDEAAARSHTTQSMISKVEAAKRVPSEELACDLDGAFGTGGHFARLYPLVITYAYPSWFLPFVELEREATAMRVFESQIVPGLLQTEEYARAMLYAVRPENLDGLIAARMTRQEVFERESPPRTWFVMDENVLLRPIGGTAVMRHQLTRLLEQGRNPRCVIQVVPRTVPAHAGLAGPFTVLSFEEGADVLYVDGFSQGRTALDTHEIATATYSFDLLRAVALSPDESAGLIRAHLEGLTS</sequence>
<evidence type="ECO:0000259" key="1">
    <source>
        <dbReference type="PROSITE" id="PS50943"/>
    </source>
</evidence>
<dbReference type="EMBL" id="CP031194">
    <property type="protein sequence ID" value="AXG79846.1"/>
    <property type="molecule type" value="Genomic_DNA"/>
</dbReference>
<reference evidence="3" key="1">
    <citation type="submission" date="2018-07" db="EMBL/GenBank/DDBJ databases">
        <authorList>
            <person name="Zhao J."/>
        </authorList>
    </citation>
    <scope>NUCLEOTIDE SEQUENCE [LARGE SCALE GENOMIC DNA]</scope>
    <source>
        <strain evidence="3">GSSD-12</strain>
    </source>
</reference>
<dbReference type="KEGG" id="spad:DVK44_21780"/>
<gene>
    <name evidence="2" type="ORF">DVK44_21780</name>
</gene>
<dbReference type="PROSITE" id="PS50943">
    <property type="entry name" value="HTH_CROC1"/>
    <property type="match status" value="1"/>
</dbReference>
<dbReference type="RefSeq" id="WP_114661172.1">
    <property type="nucleotide sequence ID" value="NZ_CP031194.1"/>
</dbReference>
<accession>A0A345HT22</accession>
<keyword evidence="3" id="KW-1185">Reference proteome</keyword>
<dbReference type="Pfam" id="PF13560">
    <property type="entry name" value="HTH_31"/>
    <property type="match status" value="1"/>
</dbReference>
<evidence type="ECO:0000313" key="2">
    <source>
        <dbReference type="EMBL" id="AXG79846.1"/>
    </source>
</evidence>
<protein>
    <submittedName>
        <fullName evidence="2">XRE family transcriptional regulator</fullName>
    </submittedName>
</protein>
<dbReference type="Pfam" id="PF19054">
    <property type="entry name" value="DUF5753"/>
    <property type="match status" value="1"/>
</dbReference>
<feature type="domain" description="HTH cro/C1-type" evidence="1">
    <location>
        <begin position="22"/>
        <end position="75"/>
    </location>
</feature>
<evidence type="ECO:0000313" key="3">
    <source>
        <dbReference type="Proteomes" id="UP000253868"/>
    </source>
</evidence>
<dbReference type="CDD" id="cd00093">
    <property type="entry name" value="HTH_XRE"/>
    <property type="match status" value="1"/>
</dbReference>
<dbReference type="InterPro" id="IPR001387">
    <property type="entry name" value="Cro/C1-type_HTH"/>
</dbReference>
<dbReference type="InterPro" id="IPR010982">
    <property type="entry name" value="Lambda_DNA-bd_dom_sf"/>
</dbReference>
<dbReference type="GO" id="GO:0003677">
    <property type="term" value="F:DNA binding"/>
    <property type="evidence" value="ECO:0007669"/>
    <property type="project" value="InterPro"/>
</dbReference>
<name>A0A345HT22_9ACTN</name>